<dbReference type="InterPro" id="IPR023696">
    <property type="entry name" value="Ureohydrolase_dom_sf"/>
</dbReference>
<sequence length="301" mass="32719">MSRLQIISAPSVLGLKPGGVAQLGDSLLKAGLADDLHPANPVIHVPDLNGSYSFERDKTTGCLNSLQIRDFSSILMNTVSTKLSKENFLLVLGGDCSILLGIMPAMKMNGEPGLLFLDAHADFYEPAKSPTGEVADMDLAIVTGRGPELLTNIGGLRPYVVDRNVIHIGQRDAEETRKYGSQDIADTQVKRFDLKTIEKIGISNTTDAILEYMKAAEPGSYWIHFDTDVVDDEENPAVDYRLPGGLGLQDIEKLLIGLLSTGKVAGMSISIFNPLLDPTGETATRLARCINKPLRNYHQDR</sequence>
<keyword evidence="2" id="KW-0378">Hydrolase</keyword>
<keyword evidence="6" id="KW-1185">Reference proteome</keyword>
<comment type="similarity">
    <text evidence="4">Belongs to the arginase family.</text>
</comment>
<evidence type="ECO:0000313" key="5">
    <source>
        <dbReference type="EMBL" id="KIC94384.1"/>
    </source>
</evidence>
<dbReference type="AlphaFoldDB" id="A0A0C1IV46"/>
<dbReference type="Gene3D" id="3.40.800.10">
    <property type="entry name" value="Ureohydrolase domain"/>
    <property type="match status" value="1"/>
</dbReference>
<dbReference type="RefSeq" id="WP_039140144.1">
    <property type="nucleotide sequence ID" value="NZ_JSVC01000013.1"/>
</dbReference>
<keyword evidence="1" id="KW-0479">Metal-binding</keyword>
<organism evidence="5 6">
    <name type="scientific">Flavihumibacter solisilvae</name>
    <dbReference type="NCBI Taxonomy" id="1349421"/>
    <lineage>
        <taxon>Bacteria</taxon>
        <taxon>Pseudomonadati</taxon>
        <taxon>Bacteroidota</taxon>
        <taxon>Chitinophagia</taxon>
        <taxon>Chitinophagales</taxon>
        <taxon>Chitinophagaceae</taxon>
        <taxon>Flavihumibacter</taxon>
    </lineage>
</organism>
<name>A0A0C1IV46_9BACT</name>
<evidence type="ECO:0000313" key="6">
    <source>
        <dbReference type="Proteomes" id="UP000031408"/>
    </source>
</evidence>
<dbReference type="GO" id="GO:0030145">
    <property type="term" value="F:manganese ion binding"/>
    <property type="evidence" value="ECO:0007669"/>
    <property type="project" value="TreeGrafter"/>
</dbReference>
<dbReference type="STRING" id="1349421.OI18_12250"/>
<evidence type="ECO:0008006" key="7">
    <source>
        <dbReference type="Google" id="ProtNLM"/>
    </source>
</evidence>
<dbReference type="Proteomes" id="UP000031408">
    <property type="component" value="Unassembled WGS sequence"/>
</dbReference>
<accession>A0A0C1IV46</accession>
<dbReference type="GO" id="GO:0005737">
    <property type="term" value="C:cytoplasm"/>
    <property type="evidence" value="ECO:0007669"/>
    <property type="project" value="TreeGrafter"/>
</dbReference>
<dbReference type="OrthoDB" id="9789727at2"/>
<evidence type="ECO:0000256" key="4">
    <source>
        <dbReference type="PROSITE-ProRule" id="PRU00742"/>
    </source>
</evidence>
<dbReference type="InterPro" id="IPR006035">
    <property type="entry name" value="Ureohydrolase"/>
</dbReference>
<dbReference type="CDD" id="cd09999">
    <property type="entry name" value="Arginase-like_1"/>
    <property type="match status" value="1"/>
</dbReference>
<dbReference type="Pfam" id="PF00491">
    <property type="entry name" value="Arginase"/>
    <property type="match status" value="1"/>
</dbReference>
<dbReference type="PROSITE" id="PS51409">
    <property type="entry name" value="ARGINASE_2"/>
    <property type="match status" value="1"/>
</dbReference>
<dbReference type="PANTHER" id="PTHR43782">
    <property type="entry name" value="ARGINASE"/>
    <property type="match status" value="1"/>
</dbReference>
<gene>
    <name evidence="5" type="ORF">OI18_12250</name>
</gene>
<keyword evidence="3" id="KW-0464">Manganese</keyword>
<evidence type="ECO:0000256" key="3">
    <source>
        <dbReference type="ARBA" id="ARBA00023211"/>
    </source>
</evidence>
<reference evidence="5 6" key="1">
    <citation type="submission" date="2014-11" db="EMBL/GenBank/DDBJ databases">
        <title>Genome sequence of Flavihumibacter solisilvae 3-3.</title>
        <authorList>
            <person name="Zhou G."/>
            <person name="Li M."/>
            <person name="Wang G."/>
        </authorList>
    </citation>
    <scope>NUCLEOTIDE SEQUENCE [LARGE SCALE GENOMIC DNA]</scope>
    <source>
        <strain evidence="5 6">3-3</strain>
    </source>
</reference>
<dbReference type="GO" id="GO:0004053">
    <property type="term" value="F:arginase activity"/>
    <property type="evidence" value="ECO:0007669"/>
    <property type="project" value="TreeGrafter"/>
</dbReference>
<dbReference type="SUPFAM" id="SSF52768">
    <property type="entry name" value="Arginase/deacetylase"/>
    <property type="match status" value="1"/>
</dbReference>
<evidence type="ECO:0000256" key="2">
    <source>
        <dbReference type="ARBA" id="ARBA00022801"/>
    </source>
</evidence>
<dbReference type="PANTHER" id="PTHR43782:SF3">
    <property type="entry name" value="ARGINASE"/>
    <property type="match status" value="1"/>
</dbReference>
<protein>
    <recommendedName>
        <fullName evidence="7">Arginase</fullName>
    </recommendedName>
</protein>
<evidence type="ECO:0000256" key="1">
    <source>
        <dbReference type="ARBA" id="ARBA00022723"/>
    </source>
</evidence>
<dbReference type="EMBL" id="JSVC01000013">
    <property type="protein sequence ID" value="KIC94384.1"/>
    <property type="molecule type" value="Genomic_DNA"/>
</dbReference>
<comment type="caution">
    <text evidence="5">The sequence shown here is derived from an EMBL/GenBank/DDBJ whole genome shotgun (WGS) entry which is preliminary data.</text>
</comment>
<proteinExistence type="inferred from homology"/>